<dbReference type="InterPro" id="IPR029052">
    <property type="entry name" value="Metallo-depent_PP-like"/>
</dbReference>
<evidence type="ECO:0000256" key="1">
    <source>
        <dbReference type="ARBA" id="ARBA00022723"/>
    </source>
</evidence>
<proteinExistence type="predicted"/>
<dbReference type="GO" id="GO:0008758">
    <property type="term" value="F:UDP-2,3-diacylglucosamine hydrolase activity"/>
    <property type="evidence" value="ECO:0007669"/>
    <property type="project" value="TreeGrafter"/>
</dbReference>
<dbReference type="HOGENOM" id="CLU_688203_0_0_0"/>
<feature type="transmembrane region" description="Helical" evidence="3">
    <location>
        <begin position="66"/>
        <end position="85"/>
    </location>
</feature>
<dbReference type="SUPFAM" id="SSF56300">
    <property type="entry name" value="Metallo-dependent phosphatases"/>
    <property type="match status" value="1"/>
</dbReference>
<name>E8N5J4_ANATU</name>
<evidence type="ECO:0000256" key="2">
    <source>
        <dbReference type="ARBA" id="ARBA00022801"/>
    </source>
</evidence>
<dbReference type="Pfam" id="PF00149">
    <property type="entry name" value="Metallophos"/>
    <property type="match status" value="1"/>
</dbReference>
<dbReference type="InterPro" id="IPR004843">
    <property type="entry name" value="Calcineurin-like_PHP"/>
</dbReference>
<protein>
    <submittedName>
        <fullName evidence="5">Hypothetical membrane protein</fullName>
    </submittedName>
</protein>
<keyword evidence="6" id="KW-1185">Reference proteome</keyword>
<dbReference type="STRING" id="926569.ANT_16820"/>
<organism evidence="5 6">
    <name type="scientific">Anaerolinea thermophila (strain DSM 14523 / JCM 11388 / NBRC 100420 / UNI-1)</name>
    <dbReference type="NCBI Taxonomy" id="926569"/>
    <lineage>
        <taxon>Bacteria</taxon>
        <taxon>Bacillati</taxon>
        <taxon>Chloroflexota</taxon>
        <taxon>Anaerolineae</taxon>
        <taxon>Anaerolineales</taxon>
        <taxon>Anaerolineaceae</taxon>
        <taxon>Anaerolinea</taxon>
    </lineage>
</organism>
<evidence type="ECO:0000256" key="3">
    <source>
        <dbReference type="SAM" id="Phobius"/>
    </source>
</evidence>
<keyword evidence="3" id="KW-0812">Transmembrane</keyword>
<feature type="domain" description="Calcineurin-like phosphoesterase" evidence="4">
    <location>
        <begin position="155"/>
        <end position="320"/>
    </location>
</feature>
<dbReference type="GO" id="GO:0009245">
    <property type="term" value="P:lipid A biosynthetic process"/>
    <property type="evidence" value="ECO:0007669"/>
    <property type="project" value="TreeGrafter"/>
</dbReference>
<dbReference type="eggNOG" id="COG1408">
    <property type="taxonomic scope" value="Bacteria"/>
</dbReference>
<keyword evidence="3" id="KW-0472">Membrane</keyword>
<dbReference type="AlphaFoldDB" id="E8N5J4"/>
<dbReference type="Gene3D" id="3.60.21.10">
    <property type="match status" value="1"/>
</dbReference>
<keyword evidence="1" id="KW-0479">Metal-binding</keyword>
<dbReference type="GO" id="GO:0046872">
    <property type="term" value="F:metal ion binding"/>
    <property type="evidence" value="ECO:0007669"/>
    <property type="project" value="UniProtKB-KW"/>
</dbReference>
<accession>E8N5J4</accession>
<dbReference type="OrthoDB" id="9780884at2"/>
<dbReference type="PANTHER" id="PTHR31302">
    <property type="entry name" value="TRANSMEMBRANE PROTEIN WITH METALLOPHOSPHOESTERASE DOMAIN-RELATED"/>
    <property type="match status" value="1"/>
</dbReference>
<reference evidence="5 6" key="1">
    <citation type="submission" date="2010-12" db="EMBL/GenBank/DDBJ databases">
        <title>Whole genome sequence of Anaerolinea thermophila UNI-1.</title>
        <authorList>
            <person name="Narita-Yamada S."/>
            <person name="Kishi E."/>
            <person name="Watanabe Y."/>
            <person name="Takasaki K."/>
            <person name="Ankai A."/>
            <person name="Oguchi A."/>
            <person name="Fukui S."/>
            <person name="Takahashi M."/>
            <person name="Yashiro I."/>
            <person name="Hosoyama A."/>
            <person name="Sekiguchi Y."/>
            <person name="Hanada S."/>
            <person name="Fujita N."/>
        </authorList>
    </citation>
    <scope>NUCLEOTIDE SEQUENCE [LARGE SCALE GENOMIC DNA]</scope>
    <source>
        <strain evidence="6">DSM 14523 / JCM 11388 / NBRC 100420 / UNI-1</strain>
    </source>
</reference>
<keyword evidence="2" id="KW-0378">Hydrolase</keyword>
<dbReference type="PANTHER" id="PTHR31302:SF31">
    <property type="entry name" value="PHOSPHODIESTERASE YAEI"/>
    <property type="match status" value="1"/>
</dbReference>
<dbReference type="Proteomes" id="UP000008922">
    <property type="component" value="Chromosome"/>
</dbReference>
<feature type="transmembrane region" description="Helical" evidence="3">
    <location>
        <begin position="42"/>
        <end position="60"/>
    </location>
</feature>
<evidence type="ECO:0000259" key="4">
    <source>
        <dbReference type="Pfam" id="PF00149"/>
    </source>
</evidence>
<dbReference type="InterPro" id="IPR051158">
    <property type="entry name" value="Metallophosphoesterase_sf"/>
</dbReference>
<dbReference type="KEGG" id="atm:ANT_16820"/>
<sequence length="400" mass="45875">MNEERVLNLDNIQDFTRRKHFPGTLNNEFDRILRRFDDIEKISSSLFSVILFLLATFVTYPNYVQTLILFAFFIADWLLLLLLPVKKISFGPAKPPALILAILRIPFALLPFPLWLASQFLGTLLVIYGFWIEPQRLRVTYQKLETEKFPKNFSLRVLHLGDLHLERITQREKILNEWIQRLQPDIILFSGDFLNLSYNEDPVAIQQVREILKEWNAPLGTFAVTGSEAVDLENVVPLILDGIPIRWLKNETVIVEKDSTPFAISGITCSHRPFQDEPILQKLSENLPNVFSILLYHSPDLAPNAARYSFDLMLAGHTHGGQVCFPLIGPLFTASLYGRRFQSGRYQIRDLVLYITRGIGLEGKAAPRVRFLCPPEIILWEIQGITNQSTNETPSMEKNS</sequence>
<evidence type="ECO:0000313" key="6">
    <source>
        <dbReference type="Proteomes" id="UP000008922"/>
    </source>
</evidence>
<dbReference type="InParanoid" id="E8N5J4"/>
<evidence type="ECO:0000313" key="5">
    <source>
        <dbReference type="EMBL" id="BAJ63708.1"/>
    </source>
</evidence>
<dbReference type="GO" id="GO:0016020">
    <property type="term" value="C:membrane"/>
    <property type="evidence" value="ECO:0007669"/>
    <property type="project" value="GOC"/>
</dbReference>
<dbReference type="EMBL" id="AP012029">
    <property type="protein sequence ID" value="BAJ63708.1"/>
    <property type="molecule type" value="Genomic_DNA"/>
</dbReference>
<gene>
    <name evidence="5" type="ordered locus">ANT_16820</name>
</gene>
<keyword evidence="3" id="KW-1133">Transmembrane helix</keyword>